<sequence>MSRTDAGFTLLEVIIALTVTAILLALAVPAWSNARAAAYRALAQSALEGTLLDANRHATVTATEVVICPVSTAERCSGSSDWSPGWMVFADLDGDRTRDANETVVRREAALAGGIRLKSTQGRTRLIIQPNGGNAGSNVTFTLCDARGAAKASTLVLSNSGQMRHGKPTEAAAQACAYGA</sequence>
<evidence type="ECO:0000256" key="5">
    <source>
        <dbReference type="ARBA" id="ARBA00022519"/>
    </source>
</evidence>
<comment type="similarity">
    <text evidence="9">Belongs to the GSP H family.</text>
</comment>
<comment type="subcellular location">
    <subcellularLocation>
        <location evidence="1">Cell inner membrane</location>
        <topology evidence="1">Single-pass membrane protein</topology>
    </subcellularLocation>
</comment>
<dbReference type="InterPro" id="IPR022346">
    <property type="entry name" value="T2SS_GspH"/>
</dbReference>
<keyword evidence="14" id="KW-1185">Reference proteome</keyword>
<comment type="caution">
    <text evidence="13">The sequence shown here is derived from an EMBL/GenBank/DDBJ whole genome shotgun (WGS) entry which is preliminary data.</text>
</comment>
<name>A0ABS0B2Q7_9GAMM</name>
<feature type="transmembrane region" description="Helical" evidence="11">
    <location>
        <begin position="6"/>
        <end position="31"/>
    </location>
</feature>
<evidence type="ECO:0000256" key="11">
    <source>
        <dbReference type="SAM" id="Phobius"/>
    </source>
</evidence>
<evidence type="ECO:0000256" key="4">
    <source>
        <dbReference type="ARBA" id="ARBA00022481"/>
    </source>
</evidence>
<feature type="domain" description="General secretion pathway GspH" evidence="12">
    <location>
        <begin position="50"/>
        <end position="161"/>
    </location>
</feature>
<evidence type="ECO:0000256" key="3">
    <source>
        <dbReference type="ARBA" id="ARBA00022475"/>
    </source>
</evidence>
<dbReference type="Gene3D" id="3.55.40.10">
    <property type="entry name" value="minor pseudopilin epsh domain"/>
    <property type="match status" value="1"/>
</dbReference>
<evidence type="ECO:0000256" key="9">
    <source>
        <dbReference type="ARBA" id="ARBA00025772"/>
    </source>
</evidence>
<evidence type="ECO:0000256" key="7">
    <source>
        <dbReference type="ARBA" id="ARBA00022989"/>
    </source>
</evidence>
<dbReference type="InterPro" id="IPR012902">
    <property type="entry name" value="N_methyl_site"/>
</dbReference>
<keyword evidence="5" id="KW-0997">Cell inner membrane</keyword>
<gene>
    <name evidence="13" type="ORF">IU514_01870</name>
</gene>
<evidence type="ECO:0000313" key="13">
    <source>
        <dbReference type="EMBL" id="MBF6022768.1"/>
    </source>
</evidence>
<dbReference type="EMBL" id="JADLZT010000001">
    <property type="protein sequence ID" value="MBF6022768.1"/>
    <property type="molecule type" value="Genomic_DNA"/>
</dbReference>
<evidence type="ECO:0000256" key="1">
    <source>
        <dbReference type="ARBA" id="ARBA00004377"/>
    </source>
</evidence>
<evidence type="ECO:0000313" key="14">
    <source>
        <dbReference type="Proteomes" id="UP001429984"/>
    </source>
</evidence>
<dbReference type="Pfam" id="PF12019">
    <property type="entry name" value="GspH"/>
    <property type="match status" value="1"/>
</dbReference>
<reference evidence="13 14" key="1">
    <citation type="submission" date="2020-11" db="EMBL/GenBank/DDBJ databases">
        <title>Draft Genome Sequence and Secondary Metabolite Biosynthetic Potential of the Lysobacter niastensis Type strain DSM 18481.</title>
        <authorList>
            <person name="Turrini P."/>
            <person name="Artuso I."/>
            <person name="Tescari M."/>
            <person name="Lugli G.A."/>
            <person name="Frangipani E."/>
            <person name="Ventura M."/>
            <person name="Visca P."/>
        </authorList>
    </citation>
    <scope>NUCLEOTIDE SEQUENCE [LARGE SCALE GENOMIC DNA]</scope>
    <source>
        <strain evidence="13 14">DSM 18481</strain>
    </source>
</reference>
<keyword evidence="3" id="KW-1003">Cell membrane</keyword>
<protein>
    <recommendedName>
        <fullName evidence="2">Type II secretion system protein H</fullName>
    </recommendedName>
    <alternativeName>
        <fullName evidence="10">General secretion pathway protein H</fullName>
    </alternativeName>
</protein>
<dbReference type="SUPFAM" id="SSF54523">
    <property type="entry name" value="Pili subunits"/>
    <property type="match status" value="1"/>
</dbReference>
<evidence type="ECO:0000259" key="12">
    <source>
        <dbReference type="Pfam" id="PF12019"/>
    </source>
</evidence>
<organism evidence="13 14">
    <name type="scientific">Lysobacter niastensis</name>
    <dbReference type="NCBI Taxonomy" id="380629"/>
    <lineage>
        <taxon>Bacteria</taxon>
        <taxon>Pseudomonadati</taxon>
        <taxon>Pseudomonadota</taxon>
        <taxon>Gammaproteobacteria</taxon>
        <taxon>Lysobacterales</taxon>
        <taxon>Lysobacteraceae</taxon>
        <taxon>Lysobacter</taxon>
    </lineage>
</organism>
<keyword evidence="4" id="KW-0488">Methylation</keyword>
<dbReference type="InterPro" id="IPR045584">
    <property type="entry name" value="Pilin-like"/>
</dbReference>
<dbReference type="PROSITE" id="PS00409">
    <property type="entry name" value="PROKAR_NTER_METHYL"/>
    <property type="match status" value="1"/>
</dbReference>
<keyword evidence="7 11" id="KW-1133">Transmembrane helix</keyword>
<keyword evidence="6 11" id="KW-0812">Transmembrane</keyword>
<dbReference type="Proteomes" id="UP001429984">
    <property type="component" value="Unassembled WGS sequence"/>
</dbReference>
<dbReference type="NCBIfam" id="TIGR02532">
    <property type="entry name" value="IV_pilin_GFxxxE"/>
    <property type="match status" value="1"/>
</dbReference>
<dbReference type="RefSeq" id="WP_194929541.1">
    <property type="nucleotide sequence ID" value="NZ_JADLZT010000001.1"/>
</dbReference>
<dbReference type="Pfam" id="PF07963">
    <property type="entry name" value="N_methyl"/>
    <property type="match status" value="1"/>
</dbReference>
<evidence type="ECO:0000256" key="6">
    <source>
        <dbReference type="ARBA" id="ARBA00022692"/>
    </source>
</evidence>
<proteinExistence type="inferred from homology"/>
<keyword evidence="8 11" id="KW-0472">Membrane</keyword>
<evidence type="ECO:0000256" key="8">
    <source>
        <dbReference type="ARBA" id="ARBA00023136"/>
    </source>
</evidence>
<evidence type="ECO:0000256" key="10">
    <source>
        <dbReference type="ARBA" id="ARBA00030775"/>
    </source>
</evidence>
<accession>A0ABS0B2Q7</accession>
<evidence type="ECO:0000256" key="2">
    <source>
        <dbReference type="ARBA" id="ARBA00021549"/>
    </source>
</evidence>